<protein>
    <submittedName>
        <fullName evidence="1">Uncharacterized protein</fullName>
    </submittedName>
</protein>
<name>A0A7G5XCD8_9BACT</name>
<evidence type="ECO:0000313" key="2">
    <source>
        <dbReference type="Proteomes" id="UP000515344"/>
    </source>
</evidence>
<keyword evidence="2" id="KW-1185">Reference proteome</keyword>
<dbReference type="RefSeq" id="WP_182801406.1">
    <property type="nucleotide sequence ID" value="NZ_CP060007.1"/>
</dbReference>
<sequence length="104" mass="11427">MKIRAVILLVCFCGLFNGTELFTDYVGALFTSQSCSKKTDQQSTNTGNNEESCCCSNSVSSVYVVQNGFSYNPSSKPFLTPVAFVVNHYRTSYLSSVWRPPSVA</sequence>
<evidence type="ECO:0000313" key="1">
    <source>
        <dbReference type="EMBL" id="QNA43141.1"/>
    </source>
</evidence>
<organism evidence="1 2">
    <name type="scientific">Lacibacter sediminis</name>
    <dbReference type="NCBI Taxonomy" id="2760713"/>
    <lineage>
        <taxon>Bacteria</taxon>
        <taxon>Pseudomonadati</taxon>
        <taxon>Bacteroidota</taxon>
        <taxon>Chitinophagia</taxon>
        <taxon>Chitinophagales</taxon>
        <taxon>Chitinophagaceae</taxon>
        <taxon>Lacibacter</taxon>
    </lineage>
</organism>
<dbReference type="EMBL" id="CP060007">
    <property type="protein sequence ID" value="QNA43141.1"/>
    <property type="molecule type" value="Genomic_DNA"/>
</dbReference>
<reference evidence="2" key="1">
    <citation type="submission" date="2020-08" db="EMBL/GenBank/DDBJ databases">
        <title>Lacibacter sp. S13-6-6 genome sequencing.</title>
        <authorList>
            <person name="Jin L."/>
        </authorList>
    </citation>
    <scope>NUCLEOTIDE SEQUENCE [LARGE SCALE GENOMIC DNA]</scope>
    <source>
        <strain evidence="2">S13-6-6</strain>
    </source>
</reference>
<accession>A0A7G5XCD8</accession>
<gene>
    <name evidence="1" type="ORF">H4075_13735</name>
</gene>
<dbReference type="AlphaFoldDB" id="A0A7G5XCD8"/>
<dbReference type="PROSITE" id="PS51257">
    <property type="entry name" value="PROKAR_LIPOPROTEIN"/>
    <property type="match status" value="1"/>
</dbReference>
<proteinExistence type="predicted"/>
<dbReference type="KEGG" id="lacs:H4075_13735"/>
<dbReference type="Proteomes" id="UP000515344">
    <property type="component" value="Chromosome"/>
</dbReference>